<dbReference type="AlphaFoldDB" id="A0AAD5M6B2"/>
<dbReference type="EMBL" id="JAHQIW010000938">
    <property type="protein sequence ID" value="KAJ1350718.1"/>
    <property type="molecule type" value="Genomic_DNA"/>
</dbReference>
<protein>
    <submittedName>
        <fullName evidence="1">Uncharacterized protein</fullName>
    </submittedName>
</protein>
<dbReference type="Proteomes" id="UP001196413">
    <property type="component" value="Unassembled WGS sequence"/>
</dbReference>
<gene>
    <name evidence="1" type="ORF">KIN20_006584</name>
</gene>
<sequence length="97" mass="11229">MEDLISERSKTCGRCIGNWPMPVSIISEMLKFAHFCLERRRNDLLMNEHAAARTTMTTTTTTAMFELCTPSEHIKRLYNYDLRLGGIAFFRVPEEPD</sequence>
<keyword evidence="2" id="KW-1185">Reference proteome</keyword>
<name>A0AAD5M6B2_PARTN</name>
<evidence type="ECO:0000313" key="2">
    <source>
        <dbReference type="Proteomes" id="UP001196413"/>
    </source>
</evidence>
<proteinExistence type="predicted"/>
<reference evidence="1" key="1">
    <citation type="submission" date="2021-06" db="EMBL/GenBank/DDBJ databases">
        <title>Parelaphostrongylus tenuis whole genome reference sequence.</title>
        <authorList>
            <person name="Garwood T.J."/>
            <person name="Larsen P.A."/>
            <person name="Fountain-Jones N.M."/>
            <person name="Garbe J.R."/>
            <person name="Macchietto M.G."/>
            <person name="Kania S.A."/>
            <person name="Gerhold R.W."/>
            <person name="Richards J.E."/>
            <person name="Wolf T.M."/>
        </authorList>
    </citation>
    <scope>NUCLEOTIDE SEQUENCE</scope>
    <source>
        <strain evidence="1">MNPRO001-30</strain>
        <tissue evidence="1">Meninges</tissue>
    </source>
</reference>
<accession>A0AAD5M6B2</accession>
<comment type="caution">
    <text evidence="1">The sequence shown here is derived from an EMBL/GenBank/DDBJ whole genome shotgun (WGS) entry which is preliminary data.</text>
</comment>
<evidence type="ECO:0000313" key="1">
    <source>
        <dbReference type="EMBL" id="KAJ1350718.1"/>
    </source>
</evidence>
<organism evidence="1 2">
    <name type="scientific">Parelaphostrongylus tenuis</name>
    <name type="common">Meningeal worm</name>
    <dbReference type="NCBI Taxonomy" id="148309"/>
    <lineage>
        <taxon>Eukaryota</taxon>
        <taxon>Metazoa</taxon>
        <taxon>Ecdysozoa</taxon>
        <taxon>Nematoda</taxon>
        <taxon>Chromadorea</taxon>
        <taxon>Rhabditida</taxon>
        <taxon>Rhabditina</taxon>
        <taxon>Rhabditomorpha</taxon>
        <taxon>Strongyloidea</taxon>
        <taxon>Metastrongylidae</taxon>
        <taxon>Parelaphostrongylus</taxon>
    </lineage>
</organism>